<dbReference type="EMBL" id="BMAO01002736">
    <property type="protein sequence ID" value="GFQ82944.1"/>
    <property type="molecule type" value="Genomic_DNA"/>
</dbReference>
<feature type="compositionally biased region" description="Polar residues" evidence="1">
    <location>
        <begin position="118"/>
        <end position="130"/>
    </location>
</feature>
<accession>A0A8X6HAI6</accession>
<dbReference type="AlphaFoldDB" id="A0A8X6HAI6"/>
<evidence type="ECO:0000313" key="2">
    <source>
        <dbReference type="EMBL" id="GFQ82944.1"/>
    </source>
</evidence>
<name>A0A8X6HAI6_TRICU</name>
<gene>
    <name evidence="2" type="ORF">TNCT_534031</name>
</gene>
<comment type="caution">
    <text evidence="2">The sequence shown here is derived from an EMBL/GenBank/DDBJ whole genome shotgun (WGS) entry which is preliminary data.</text>
</comment>
<sequence length="177" mass="20087">MTKVFKWRMLASPPPLTDEQKCAKLKGFEKEVQIFSARKEYVADMLRIEKIDDSPNKATMEQLESELQNLERKVNFLEGKVTEFLPCPVALCKHNYKFQTTKRHADPILRPAKLTNLTAKNDSTSNNNEFTLPKKTAKPVPAENSKNPVPINNSFAVLNTAKNDAEDRSPTKLSQLI</sequence>
<evidence type="ECO:0000256" key="1">
    <source>
        <dbReference type="SAM" id="MobiDB-lite"/>
    </source>
</evidence>
<reference evidence="2" key="1">
    <citation type="submission" date="2020-07" db="EMBL/GenBank/DDBJ databases">
        <title>Multicomponent nature underlies the extraordinary mechanical properties of spider dragline silk.</title>
        <authorList>
            <person name="Kono N."/>
            <person name="Nakamura H."/>
            <person name="Mori M."/>
            <person name="Yoshida Y."/>
            <person name="Ohtoshi R."/>
            <person name="Malay A.D."/>
            <person name="Moran D.A.P."/>
            <person name="Tomita M."/>
            <person name="Numata K."/>
            <person name="Arakawa K."/>
        </authorList>
    </citation>
    <scope>NUCLEOTIDE SEQUENCE</scope>
</reference>
<evidence type="ECO:0000313" key="3">
    <source>
        <dbReference type="Proteomes" id="UP000887116"/>
    </source>
</evidence>
<proteinExistence type="predicted"/>
<keyword evidence="3" id="KW-1185">Reference proteome</keyword>
<protein>
    <submittedName>
        <fullName evidence="2">Uncharacterized protein</fullName>
    </submittedName>
</protein>
<dbReference type="Proteomes" id="UP000887116">
    <property type="component" value="Unassembled WGS sequence"/>
</dbReference>
<organism evidence="2 3">
    <name type="scientific">Trichonephila clavata</name>
    <name type="common">Joro spider</name>
    <name type="synonym">Nephila clavata</name>
    <dbReference type="NCBI Taxonomy" id="2740835"/>
    <lineage>
        <taxon>Eukaryota</taxon>
        <taxon>Metazoa</taxon>
        <taxon>Ecdysozoa</taxon>
        <taxon>Arthropoda</taxon>
        <taxon>Chelicerata</taxon>
        <taxon>Arachnida</taxon>
        <taxon>Araneae</taxon>
        <taxon>Araneomorphae</taxon>
        <taxon>Entelegynae</taxon>
        <taxon>Araneoidea</taxon>
        <taxon>Nephilidae</taxon>
        <taxon>Trichonephila</taxon>
    </lineage>
</organism>
<feature type="region of interest" description="Disordered" evidence="1">
    <location>
        <begin position="118"/>
        <end position="152"/>
    </location>
</feature>